<reference evidence="3" key="1">
    <citation type="journal article" date="2014" name="Front. Microbiol.">
        <title>High frequency of phylogenetically diverse reductive dehalogenase-homologous genes in deep subseafloor sedimentary metagenomes.</title>
        <authorList>
            <person name="Kawai M."/>
            <person name="Futagami T."/>
            <person name="Toyoda A."/>
            <person name="Takaki Y."/>
            <person name="Nishi S."/>
            <person name="Hori S."/>
            <person name="Arai W."/>
            <person name="Tsubouchi T."/>
            <person name="Morono Y."/>
            <person name="Uchiyama I."/>
            <person name="Ito T."/>
            <person name="Fujiyama A."/>
            <person name="Inagaki F."/>
            <person name="Takami H."/>
        </authorList>
    </citation>
    <scope>NUCLEOTIDE SEQUENCE</scope>
    <source>
        <strain evidence="3">Expedition CK06-06</strain>
    </source>
</reference>
<dbReference type="AlphaFoldDB" id="X0UIR6"/>
<organism evidence="3">
    <name type="scientific">marine sediment metagenome</name>
    <dbReference type="NCBI Taxonomy" id="412755"/>
    <lineage>
        <taxon>unclassified sequences</taxon>
        <taxon>metagenomes</taxon>
        <taxon>ecological metagenomes</taxon>
    </lineage>
</organism>
<comment type="caution">
    <text evidence="3">The sequence shown here is derived from an EMBL/GenBank/DDBJ whole genome shotgun (WGS) entry which is preliminary data.</text>
</comment>
<evidence type="ECO:0000259" key="2">
    <source>
        <dbReference type="Pfam" id="PF25900"/>
    </source>
</evidence>
<feature type="compositionally biased region" description="Low complexity" evidence="1">
    <location>
        <begin position="133"/>
        <end position="148"/>
    </location>
</feature>
<name>X0UIR6_9ZZZZ</name>
<dbReference type="InterPro" id="IPR058897">
    <property type="entry name" value="PAPPA_SD_C"/>
</dbReference>
<feature type="domain" description="Pappalysin-1 SD scarf" evidence="2">
    <location>
        <begin position="163"/>
        <end position="269"/>
    </location>
</feature>
<feature type="non-terminal residue" evidence="3">
    <location>
        <position position="273"/>
    </location>
</feature>
<feature type="region of interest" description="Disordered" evidence="1">
    <location>
        <begin position="133"/>
        <end position="163"/>
    </location>
</feature>
<dbReference type="Pfam" id="PF25900">
    <property type="entry name" value="PAPPA"/>
    <property type="match status" value="1"/>
</dbReference>
<gene>
    <name evidence="3" type="ORF">S01H1_32752</name>
</gene>
<evidence type="ECO:0000313" key="3">
    <source>
        <dbReference type="EMBL" id="GAG05664.1"/>
    </source>
</evidence>
<feature type="non-terminal residue" evidence="3">
    <location>
        <position position="1"/>
    </location>
</feature>
<evidence type="ECO:0000256" key="1">
    <source>
        <dbReference type="SAM" id="MobiDB-lite"/>
    </source>
</evidence>
<sequence>IAAVTSPTADDDVGPSFMLVGGTNSNGYASNDELLQDFTQTEDDVEFSNQRQITIAGVPGVAVDIKGVYEDTEVAGRIVVAMVSTEQYFQMIGFAPSDQWEQVGPSFDELVQTVDFFEPTDIFDEGELLEATDPPESAAATEPPAVVEGTPDSGGDSQPDAAAQEIRQWAAQAIASSEYSSPDWAAFQAAGAPDTEGCGDYATAWASYDSDTVEWLELFYDLPVIPTEINIYQTHTPDQISRVELLDENGVYHEVYTAMPVMTDCPYILSIPV</sequence>
<accession>X0UIR6</accession>
<dbReference type="EMBL" id="BARS01020300">
    <property type="protein sequence ID" value="GAG05664.1"/>
    <property type="molecule type" value="Genomic_DNA"/>
</dbReference>
<proteinExistence type="predicted"/>
<protein>
    <recommendedName>
        <fullName evidence="2">Pappalysin-1 SD scarf domain-containing protein</fullName>
    </recommendedName>
</protein>